<dbReference type="PANTHER" id="PTHR19443:SF16">
    <property type="entry name" value="HEXOKINASE TYPE 1-RELATED"/>
    <property type="match status" value="1"/>
</dbReference>
<comment type="catalytic activity">
    <reaction evidence="12">
        <text>D-glucose + ATP = D-glucose 6-phosphate + ADP + H(+)</text>
        <dbReference type="Rhea" id="RHEA:17825"/>
        <dbReference type="ChEBI" id="CHEBI:4167"/>
        <dbReference type="ChEBI" id="CHEBI:15378"/>
        <dbReference type="ChEBI" id="CHEBI:30616"/>
        <dbReference type="ChEBI" id="CHEBI:61548"/>
        <dbReference type="ChEBI" id="CHEBI:456216"/>
        <dbReference type="EC" id="2.7.1.1"/>
    </reaction>
    <physiologicalReaction direction="left-to-right" evidence="12">
        <dbReference type="Rhea" id="RHEA:17826"/>
    </physiologicalReaction>
</comment>
<reference evidence="18" key="1">
    <citation type="submission" date="2022-01" db="UniProtKB">
        <authorList>
            <consortium name="EnsemblMetazoa"/>
        </authorList>
    </citation>
    <scope>IDENTIFICATION</scope>
</reference>
<evidence type="ECO:0000256" key="13">
    <source>
        <dbReference type="ARBA" id="ARBA00050361"/>
    </source>
</evidence>
<dbReference type="CTD" id="45875"/>
<evidence type="ECO:0000256" key="6">
    <source>
        <dbReference type="ARBA" id="ARBA00022741"/>
    </source>
</evidence>
<dbReference type="InterPro" id="IPR022672">
    <property type="entry name" value="Hexokinase_N"/>
</dbReference>
<dbReference type="Gene3D" id="3.40.367.20">
    <property type="match status" value="1"/>
</dbReference>
<keyword evidence="5" id="KW-0808">Transferase</keyword>
<dbReference type="RefSeq" id="XP_014240899.1">
    <property type="nucleotide sequence ID" value="XM_014385413.2"/>
</dbReference>
<evidence type="ECO:0000256" key="9">
    <source>
        <dbReference type="ARBA" id="ARBA00023152"/>
    </source>
</evidence>
<keyword evidence="15" id="KW-0812">Transmembrane</keyword>
<dbReference type="Proteomes" id="UP000494040">
    <property type="component" value="Unassembled WGS sequence"/>
</dbReference>
<comment type="catalytic activity">
    <reaction evidence="10">
        <text>a D-hexose + ATP = a D-hexose 6-phosphate + ADP + H(+)</text>
        <dbReference type="Rhea" id="RHEA:22740"/>
        <dbReference type="ChEBI" id="CHEBI:4194"/>
        <dbReference type="ChEBI" id="CHEBI:15378"/>
        <dbReference type="ChEBI" id="CHEBI:30616"/>
        <dbReference type="ChEBI" id="CHEBI:229467"/>
        <dbReference type="ChEBI" id="CHEBI:456216"/>
        <dbReference type="EC" id="2.7.1.1"/>
    </reaction>
    <physiologicalReaction direction="left-to-right" evidence="10">
        <dbReference type="Rhea" id="RHEA:22741"/>
    </physiologicalReaction>
</comment>
<keyword evidence="6" id="KW-0547">Nucleotide-binding</keyword>
<comment type="catalytic activity">
    <reaction evidence="13">
        <text>D-mannose + ATP = D-mannose 6-phosphate + ADP + H(+)</text>
        <dbReference type="Rhea" id="RHEA:11028"/>
        <dbReference type="ChEBI" id="CHEBI:4208"/>
        <dbReference type="ChEBI" id="CHEBI:15378"/>
        <dbReference type="ChEBI" id="CHEBI:30616"/>
        <dbReference type="ChEBI" id="CHEBI:58735"/>
        <dbReference type="ChEBI" id="CHEBI:456216"/>
        <dbReference type="EC" id="2.7.1.1"/>
    </reaction>
    <physiologicalReaction direction="left-to-right" evidence="13">
        <dbReference type="Rhea" id="RHEA:11029"/>
    </physiologicalReaction>
</comment>
<dbReference type="GO" id="GO:0008865">
    <property type="term" value="F:fructokinase activity"/>
    <property type="evidence" value="ECO:0007669"/>
    <property type="project" value="TreeGrafter"/>
</dbReference>
<comment type="pathway">
    <text evidence="2">Carbohydrate metabolism; hexose metabolism.</text>
</comment>
<evidence type="ECO:0000256" key="2">
    <source>
        <dbReference type="ARBA" id="ARBA00005028"/>
    </source>
</evidence>
<evidence type="ECO:0000256" key="5">
    <source>
        <dbReference type="ARBA" id="ARBA00022679"/>
    </source>
</evidence>
<dbReference type="InterPro" id="IPR001312">
    <property type="entry name" value="Hexokinase"/>
</dbReference>
<evidence type="ECO:0000259" key="16">
    <source>
        <dbReference type="Pfam" id="PF00349"/>
    </source>
</evidence>
<comment type="similarity">
    <text evidence="3">Belongs to the hexokinase family.</text>
</comment>
<dbReference type="PROSITE" id="PS51748">
    <property type="entry name" value="HEXOKINASE_2"/>
    <property type="match status" value="1"/>
</dbReference>
<dbReference type="GeneID" id="106661784"/>
<evidence type="ECO:0000256" key="1">
    <source>
        <dbReference type="ARBA" id="ARBA00004888"/>
    </source>
</evidence>
<dbReference type="PROSITE" id="PS00378">
    <property type="entry name" value="HEXOKINASE_1"/>
    <property type="match status" value="1"/>
</dbReference>
<accession>A0A8I6RED2</accession>
<feature type="transmembrane region" description="Helical" evidence="15">
    <location>
        <begin position="40"/>
        <end position="58"/>
    </location>
</feature>
<dbReference type="EC" id="2.7.1.1" evidence="4"/>
<dbReference type="GO" id="GO:0005524">
    <property type="term" value="F:ATP binding"/>
    <property type="evidence" value="ECO:0007669"/>
    <property type="project" value="UniProtKB-KW"/>
</dbReference>
<dbReference type="GO" id="GO:0005536">
    <property type="term" value="F:D-glucose binding"/>
    <property type="evidence" value="ECO:0007669"/>
    <property type="project" value="InterPro"/>
</dbReference>
<dbReference type="Pfam" id="PF00349">
    <property type="entry name" value="Hexokinase_1"/>
    <property type="match status" value="1"/>
</dbReference>
<dbReference type="GO" id="GO:0001678">
    <property type="term" value="P:intracellular glucose homeostasis"/>
    <property type="evidence" value="ECO:0007669"/>
    <property type="project" value="InterPro"/>
</dbReference>
<dbReference type="Gene3D" id="3.30.420.40">
    <property type="match status" value="1"/>
</dbReference>
<feature type="transmembrane region" description="Helical" evidence="15">
    <location>
        <begin position="325"/>
        <end position="346"/>
    </location>
</feature>
<sequence length="812" mass="91127">MSKLKRGCTLVKYLQLPVKVILKYFVRILRHLMKAFANNIVWFITILLTLTVVVRNLFLNIAKKICIRSIVDAVQRFVDGLNEGKENLVLAVRRLPCLIKSPQDINFKHWLLAVCSPIRGFFEMCSVPVRCAIKVAWSNSIYLVNTLWADYKQLTSIERRFREKLKSDLSTATDRVSSSLAVIKDKLSYIFYSTCDEMSEMSKQACASFKEFFGVFMMKVNTVKEKAVEKAGVVAIQFKDATDTIFVKIKDINDTVRLGTYYVIKEGKEGFPASRRTLIRGTLQVKDGIITNAQRAKLAIAGTRVYQHLASSVCYRMERIQNSSAFDGAVLFSTVGILGYLFYLIVDKHQRELYHRSLKIHDQIRDACKDMVLSEQTLRKCMNALHEQMLLGLNSKTRDKSSVKCHNTYVQDLPTGQESGQFLALDLGGTNFRVLLITLNGRHFDMQSKSYVIPQATMTGPGEDLFDHIASCLESFIREQRLMDKCLPLGFTFSFPLMQHGLTKGILQKWTKGFNCSGVEGEDVVKLLQIAIKKKNINVDVLAVLNDTTGTLMSCAWKNHNCKIGVILGTGTNACYVEQVENVPGFESQPGKPLVLINTEWGAFGENGELEFIRTSFDKEVDKTSINPGKQIHEKMISGMYLGELVRLYLVKFARAKAIFGGEVSDKLLEKGSFPTEFISEVESDKRGTFRNCRNVLGKLHMFNVTDQDCANVRYVCECVSRRAAHLASASIATLINKMGLHSVTVGVDGSLYRFHPYLHDLMMEKITQLLSPSIHAFSLMLSSEGTGRGAALVALAASHPSYVTANVETTM</sequence>
<dbReference type="AlphaFoldDB" id="A0A8I6RED2"/>
<comment type="function">
    <text evidence="14">Catalyzes the phosphorylation of various hexoses to hexose 6-phosphate.</text>
</comment>
<evidence type="ECO:0000256" key="15">
    <source>
        <dbReference type="SAM" id="Phobius"/>
    </source>
</evidence>
<dbReference type="InterPro" id="IPR022673">
    <property type="entry name" value="Hexokinase_C"/>
</dbReference>
<evidence type="ECO:0000256" key="8">
    <source>
        <dbReference type="ARBA" id="ARBA00022840"/>
    </source>
</evidence>
<dbReference type="KEGG" id="clec:106661784"/>
<evidence type="ECO:0000256" key="7">
    <source>
        <dbReference type="ARBA" id="ARBA00022777"/>
    </source>
</evidence>
<feature type="domain" description="Hexokinase C-terminal" evidence="17">
    <location>
        <begin position="563"/>
        <end position="796"/>
    </location>
</feature>
<keyword evidence="15" id="KW-1133">Transmembrane helix</keyword>
<dbReference type="SUPFAM" id="SSF53067">
    <property type="entry name" value="Actin-like ATPase domain"/>
    <property type="match status" value="2"/>
</dbReference>
<evidence type="ECO:0000256" key="12">
    <source>
        <dbReference type="ARBA" id="ARBA00048160"/>
    </source>
</evidence>
<evidence type="ECO:0000256" key="11">
    <source>
        <dbReference type="ARBA" id="ARBA00047905"/>
    </source>
</evidence>
<feature type="domain" description="Hexokinase N-terminal" evidence="16">
    <location>
        <begin position="364"/>
        <end position="557"/>
    </location>
</feature>
<dbReference type="PRINTS" id="PR00475">
    <property type="entry name" value="HEXOKINASE"/>
</dbReference>
<dbReference type="PANTHER" id="PTHR19443">
    <property type="entry name" value="HEXOKINASE"/>
    <property type="match status" value="1"/>
</dbReference>
<dbReference type="GO" id="GO:0005829">
    <property type="term" value="C:cytosol"/>
    <property type="evidence" value="ECO:0007669"/>
    <property type="project" value="TreeGrafter"/>
</dbReference>
<comment type="catalytic activity">
    <reaction evidence="11">
        <text>D-fructose + ATP = D-fructose 6-phosphate + ADP + H(+)</text>
        <dbReference type="Rhea" id="RHEA:16125"/>
        <dbReference type="ChEBI" id="CHEBI:15378"/>
        <dbReference type="ChEBI" id="CHEBI:30616"/>
        <dbReference type="ChEBI" id="CHEBI:37721"/>
        <dbReference type="ChEBI" id="CHEBI:61527"/>
        <dbReference type="ChEBI" id="CHEBI:456216"/>
        <dbReference type="EC" id="2.7.1.1"/>
    </reaction>
    <physiologicalReaction direction="left-to-right" evidence="11">
        <dbReference type="Rhea" id="RHEA:16126"/>
    </physiologicalReaction>
</comment>
<dbReference type="InterPro" id="IPR019807">
    <property type="entry name" value="Hexokinase_BS"/>
</dbReference>
<comment type="pathway">
    <text evidence="1">Carbohydrate degradation; glycolysis; D-glyceraldehyde 3-phosphate and glycerone phosphate from D-glucose: step 1/4.</text>
</comment>
<dbReference type="FunFam" id="3.30.420.40:FF:000095">
    <property type="entry name" value="Phosphotransferase"/>
    <property type="match status" value="1"/>
</dbReference>
<keyword evidence="8" id="KW-0067">ATP-binding</keyword>
<dbReference type="Pfam" id="PF03727">
    <property type="entry name" value="Hexokinase_2"/>
    <property type="match status" value="1"/>
</dbReference>
<dbReference type="InterPro" id="IPR043129">
    <property type="entry name" value="ATPase_NBD"/>
</dbReference>
<dbReference type="GO" id="GO:0006096">
    <property type="term" value="P:glycolytic process"/>
    <property type="evidence" value="ECO:0007669"/>
    <property type="project" value="UniProtKB-UniPathway"/>
</dbReference>
<organism evidence="18 19">
    <name type="scientific">Cimex lectularius</name>
    <name type="common">Bed bug</name>
    <name type="synonym">Acanthia lectularia</name>
    <dbReference type="NCBI Taxonomy" id="79782"/>
    <lineage>
        <taxon>Eukaryota</taxon>
        <taxon>Metazoa</taxon>
        <taxon>Ecdysozoa</taxon>
        <taxon>Arthropoda</taxon>
        <taxon>Hexapoda</taxon>
        <taxon>Insecta</taxon>
        <taxon>Pterygota</taxon>
        <taxon>Neoptera</taxon>
        <taxon>Paraneoptera</taxon>
        <taxon>Hemiptera</taxon>
        <taxon>Heteroptera</taxon>
        <taxon>Panheteroptera</taxon>
        <taxon>Cimicomorpha</taxon>
        <taxon>Cimicidae</taxon>
        <taxon>Cimex</taxon>
    </lineage>
</organism>
<dbReference type="EnsemblMetazoa" id="XM_014385413.2">
    <property type="protein sequence ID" value="XP_014240899.1"/>
    <property type="gene ID" value="LOC106661784"/>
</dbReference>
<keyword evidence="19" id="KW-1185">Reference proteome</keyword>
<dbReference type="UniPathway" id="UPA00109">
    <property type="reaction ID" value="UER00180"/>
</dbReference>
<keyword evidence="15" id="KW-0472">Membrane</keyword>
<evidence type="ECO:0000256" key="3">
    <source>
        <dbReference type="ARBA" id="ARBA00009225"/>
    </source>
</evidence>
<dbReference type="GO" id="GO:0004340">
    <property type="term" value="F:glucokinase activity"/>
    <property type="evidence" value="ECO:0007669"/>
    <property type="project" value="TreeGrafter"/>
</dbReference>
<keyword evidence="9" id="KW-0324">Glycolysis</keyword>
<dbReference type="GO" id="GO:0006006">
    <property type="term" value="P:glucose metabolic process"/>
    <property type="evidence" value="ECO:0007669"/>
    <property type="project" value="TreeGrafter"/>
</dbReference>
<proteinExistence type="inferred from homology"/>
<dbReference type="CDD" id="cd24019">
    <property type="entry name" value="ASKHA_NBD_HK_meta"/>
    <property type="match status" value="1"/>
</dbReference>
<evidence type="ECO:0000313" key="18">
    <source>
        <dbReference type="EnsemblMetazoa" id="XP_014240899.1"/>
    </source>
</evidence>
<evidence type="ECO:0000259" key="17">
    <source>
        <dbReference type="Pfam" id="PF03727"/>
    </source>
</evidence>
<evidence type="ECO:0000256" key="4">
    <source>
        <dbReference type="ARBA" id="ARBA00012324"/>
    </source>
</evidence>
<name>A0A8I6RED2_CIMLE</name>
<evidence type="ECO:0000256" key="10">
    <source>
        <dbReference type="ARBA" id="ARBA00044613"/>
    </source>
</evidence>
<protein>
    <recommendedName>
        <fullName evidence="4">hexokinase</fullName>
        <ecNumber evidence="4">2.7.1.1</ecNumber>
    </recommendedName>
</protein>
<dbReference type="FunFam" id="3.40.367.20:FF:000005">
    <property type="entry name" value="Phosphotransferase"/>
    <property type="match status" value="1"/>
</dbReference>
<evidence type="ECO:0000256" key="14">
    <source>
        <dbReference type="ARBA" id="ARBA00059457"/>
    </source>
</evidence>
<dbReference type="OrthoDB" id="419537at2759"/>
<keyword evidence="7" id="KW-0418">Kinase</keyword>
<evidence type="ECO:0000313" key="19">
    <source>
        <dbReference type="Proteomes" id="UP000494040"/>
    </source>
</evidence>
<dbReference type="UniPathway" id="UPA00242"/>
<dbReference type="GO" id="GO:0005739">
    <property type="term" value="C:mitochondrion"/>
    <property type="evidence" value="ECO:0007669"/>
    <property type="project" value="TreeGrafter"/>
</dbReference>